<proteinExistence type="predicted"/>
<name>A0A0B6ZQL4_9EUPU</name>
<sequence>GQFEVIEIDDEDEDVQAMFGETQRRTHKEREHIYHENVKLNLTLTSHSRAPTQSFYTEASVESFTGPLHGSCNVQPMPSADSFRCTYCNAFFWMKAITEPMFQDFMEMRCPSHALSVEGATVLPVASLIIYSHTRGKHLCALSVM</sequence>
<gene>
    <name evidence="1" type="primary">ORF76164</name>
</gene>
<dbReference type="AlphaFoldDB" id="A0A0B6ZQL4"/>
<accession>A0A0B6ZQL4</accession>
<reference evidence="1" key="1">
    <citation type="submission" date="2014-12" db="EMBL/GenBank/DDBJ databases">
        <title>Insight into the proteome of Arion vulgaris.</title>
        <authorList>
            <person name="Aradska J."/>
            <person name="Bulat T."/>
            <person name="Smidak R."/>
            <person name="Sarate P."/>
            <person name="Gangsoo J."/>
            <person name="Sialana F."/>
            <person name="Bilban M."/>
            <person name="Lubec G."/>
        </authorList>
    </citation>
    <scope>NUCLEOTIDE SEQUENCE</scope>
    <source>
        <tissue evidence="1">Skin</tissue>
    </source>
</reference>
<dbReference type="EMBL" id="HACG01024054">
    <property type="protein sequence ID" value="CEK70919.1"/>
    <property type="molecule type" value="Transcribed_RNA"/>
</dbReference>
<evidence type="ECO:0000313" key="1">
    <source>
        <dbReference type="EMBL" id="CEK70919.1"/>
    </source>
</evidence>
<organism evidence="1">
    <name type="scientific">Arion vulgaris</name>
    <dbReference type="NCBI Taxonomy" id="1028688"/>
    <lineage>
        <taxon>Eukaryota</taxon>
        <taxon>Metazoa</taxon>
        <taxon>Spiralia</taxon>
        <taxon>Lophotrochozoa</taxon>
        <taxon>Mollusca</taxon>
        <taxon>Gastropoda</taxon>
        <taxon>Heterobranchia</taxon>
        <taxon>Euthyneura</taxon>
        <taxon>Panpulmonata</taxon>
        <taxon>Eupulmonata</taxon>
        <taxon>Stylommatophora</taxon>
        <taxon>Helicina</taxon>
        <taxon>Arionoidea</taxon>
        <taxon>Arionidae</taxon>
        <taxon>Arion</taxon>
    </lineage>
</organism>
<protein>
    <submittedName>
        <fullName evidence="1">Uncharacterized protein</fullName>
    </submittedName>
</protein>
<feature type="non-terminal residue" evidence="1">
    <location>
        <position position="1"/>
    </location>
</feature>